<sequence>MKLERPRSMMTMIMLTTDTTTITLSMRGLMMMMMISTPRIALPEAKKGSVAVDPTLKLKSTPMPK</sequence>
<dbReference type="AlphaFoldDB" id="A0A0H1BFF8"/>
<dbReference type="EMBL" id="LDEV01002254">
    <property type="protein sequence ID" value="KLJ09818.1"/>
    <property type="molecule type" value="Genomic_DNA"/>
</dbReference>
<keyword evidence="2" id="KW-1185">Reference proteome</keyword>
<gene>
    <name evidence="1" type="ORF">EMPG_14769</name>
</gene>
<dbReference type="Proteomes" id="UP000053573">
    <property type="component" value="Unassembled WGS sequence"/>
</dbReference>
<reference evidence="2" key="1">
    <citation type="journal article" date="2015" name="PLoS Genet.">
        <title>The dynamic genome and transcriptome of the human fungal pathogen Blastomyces and close relative Emmonsia.</title>
        <authorList>
            <person name="Munoz J.F."/>
            <person name="Gauthier G.M."/>
            <person name="Desjardins C.A."/>
            <person name="Gallo J.E."/>
            <person name="Holder J."/>
            <person name="Sullivan T.D."/>
            <person name="Marty A.J."/>
            <person name="Carmen J.C."/>
            <person name="Chen Z."/>
            <person name="Ding L."/>
            <person name="Gujja S."/>
            <person name="Magrini V."/>
            <person name="Misas E."/>
            <person name="Mitreva M."/>
            <person name="Priest M."/>
            <person name="Saif S."/>
            <person name="Whiston E.A."/>
            <person name="Young S."/>
            <person name="Zeng Q."/>
            <person name="Goldman W.E."/>
            <person name="Mardis E.R."/>
            <person name="Taylor J.W."/>
            <person name="McEwen J.G."/>
            <person name="Clay O.K."/>
            <person name="Klein B.S."/>
            <person name="Cuomo C.A."/>
        </authorList>
    </citation>
    <scope>NUCLEOTIDE SEQUENCE [LARGE SCALE GENOMIC DNA]</scope>
    <source>
        <strain evidence="2">UAMH 139</strain>
    </source>
</reference>
<protein>
    <submittedName>
        <fullName evidence="1">Uncharacterized protein</fullName>
    </submittedName>
</protein>
<evidence type="ECO:0000313" key="1">
    <source>
        <dbReference type="EMBL" id="KLJ09818.1"/>
    </source>
</evidence>
<organism evidence="1 2">
    <name type="scientific">Blastomyces silverae</name>
    <dbReference type="NCBI Taxonomy" id="2060906"/>
    <lineage>
        <taxon>Eukaryota</taxon>
        <taxon>Fungi</taxon>
        <taxon>Dikarya</taxon>
        <taxon>Ascomycota</taxon>
        <taxon>Pezizomycotina</taxon>
        <taxon>Eurotiomycetes</taxon>
        <taxon>Eurotiomycetidae</taxon>
        <taxon>Onygenales</taxon>
        <taxon>Ajellomycetaceae</taxon>
        <taxon>Blastomyces</taxon>
    </lineage>
</organism>
<evidence type="ECO:0000313" key="2">
    <source>
        <dbReference type="Proteomes" id="UP000053573"/>
    </source>
</evidence>
<proteinExistence type="predicted"/>
<name>A0A0H1BFF8_9EURO</name>
<accession>A0A0H1BFF8</accession>
<comment type="caution">
    <text evidence="1">The sequence shown here is derived from an EMBL/GenBank/DDBJ whole genome shotgun (WGS) entry which is preliminary data.</text>
</comment>